<keyword evidence="4" id="KW-0411">Iron-sulfur</keyword>
<evidence type="ECO:0000256" key="4">
    <source>
        <dbReference type="ARBA" id="ARBA00023014"/>
    </source>
</evidence>
<evidence type="ECO:0000313" key="5">
    <source>
        <dbReference type="EMBL" id="GAI04228.1"/>
    </source>
</evidence>
<keyword evidence="1" id="KW-0479">Metal-binding</keyword>
<accession>X1KC80</accession>
<dbReference type="AlphaFoldDB" id="X1KC80"/>
<name>X1KC80_9ZZZZ</name>
<dbReference type="GO" id="GO:0046872">
    <property type="term" value="F:metal ion binding"/>
    <property type="evidence" value="ECO:0007669"/>
    <property type="project" value="UniProtKB-KW"/>
</dbReference>
<sequence>NIIDAGELRFRSPLFADCTGDGSVGYLAGADYRMGRESREQTKESLAPEKPDKMTMGASVMWYSAQTKVPTRFPDCPWALQFTDQTCQNATRGDWNWETGLNRNQITEFEYIRDYSFRAVYGNWSFQKNHSRNRNKYANYKLDWVAYIGGKRESRRLLGDIILQQQDIQGRKRFPDSFVTTTWTIDLHYPSPKNSVMAAVRTIKG</sequence>
<keyword evidence="2" id="KW-0560">Oxidoreductase</keyword>
<gene>
    <name evidence="5" type="ORF">S06H3_19195</name>
</gene>
<dbReference type="GO" id="GO:0016491">
    <property type="term" value="F:oxidoreductase activity"/>
    <property type="evidence" value="ECO:0007669"/>
    <property type="project" value="UniProtKB-KW"/>
</dbReference>
<organism evidence="5">
    <name type="scientific">marine sediment metagenome</name>
    <dbReference type="NCBI Taxonomy" id="412755"/>
    <lineage>
        <taxon>unclassified sequences</taxon>
        <taxon>metagenomes</taxon>
        <taxon>ecological metagenomes</taxon>
    </lineage>
</organism>
<dbReference type="PANTHER" id="PTHR43498:SF1">
    <property type="entry name" value="COB--COM HETERODISULFIDE REDUCTASE IRON-SULFUR SUBUNIT A"/>
    <property type="match status" value="1"/>
</dbReference>
<proteinExistence type="predicted"/>
<feature type="non-terminal residue" evidence="5">
    <location>
        <position position="1"/>
    </location>
</feature>
<dbReference type="InterPro" id="IPR039650">
    <property type="entry name" value="HdrA-like"/>
</dbReference>
<comment type="caution">
    <text evidence="5">The sequence shown here is derived from an EMBL/GenBank/DDBJ whole genome shotgun (WGS) entry which is preliminary data.</text>
</comment>
<keyword evidence="3" id="KW-0408">Iron</keyword>
<dbReference type="EMBL" id="BARV01009801">
    <property type="protein sequence ID" value="GAI04228.1"/>
    <property type="molecule type" value="Genomic_DNA"/>
</dbReference>
<protein>
    <submittedName>
        <fullName evidence="5">Uncharacterized protein</fullName>
    </submittedName>
</protein>
<evidence type="ECO:0000256" key="2">
    <source>
        <dbReference type="ARBA" id="ARBA00023002"/>
    </source>
</evidence>
<dbReference type="PANTHER" id="PTHR43498">
    <property type="entry name" value="FERREDOXIN:COB-COM HETERODISULFIDE REDUCTASE SUBUNIT A"/>
    <property type="match status" value="1"/>
</dbReference>
<dbReference type="GO" id="GO:0051536">
    <property type="term" value="F:iron-sulfur cluster binding"/>
    <property type="evidence" value="ECO:0007669"/>
    <property type="project" value="UniProtKB-KW"/>
</dbReference>
<dbReference type="Pfam" id="PF12831">
    <property type="entry name" value="FAD_oxidored"/>
    <property type="match status" value="1"/>
</dbReference>
<reference evidence="5" key="1">
    <citation type="journal article" date="2014" name="Front. Microbiol.">
        <title>High frequency of phylogenetically diverse reductive dehalogenase-homologous genes in deep subseafloor sedimentary metagenomes.</title>
        <authorList>
            <person name="Kawai M."/>
            <person name="Futagami T."/>
            <person name="Toyoda A."/>
            <person name="Takaki Y."/>
            <person name="Nishi S."/>
            <person name="Hori S."/>
            <person name="Arai W."/>
            <person name="Tsubouchi T."/>
            <person name="Morono Y."/>
            <person name="Uchiyama I."/>
            <person name="Ito T."/>
            <person name="Fujiyama A."/>
            <person name="Inagaki F."/>
            <person name="Takami H."/>
        </authorList>
    </citation>
    <scope>NUCLEOTIDE SEQUENCE</scope>
    <source>
        <strain evidence="5">Expedition CK06-06</strain>
    </source>
</reference>
<evidence type="ECO:0000256" key="1">
    <source>
        <dbReference type="ARBA" id="ARBA00022723"/>
    </source>
</evidence>
<evidence type="ECO:0000256" key="3">
    <source>
        <dbReference type="ARBA" id="ARBA00023004"/>
    </source>
</evidence>